<evidence type="ECO:0000313" key="2">
    <source>
        <dbReference type="EMBL" id="CAJ0593554.1"/>
    </source>
</evidence>
<evidence type="ECO:0000313" key="3">
    <source>
        <dbReference type="Proteomes" id="UP001176961"/>
    </source>
</evidence>
<feature type="transmembrane region" description="Helical" evidence="1">
    <location>
        <begin position="61"/>
        <end position="81"/>
    </location>
</feature>
<keyword evidence="1" id="KW-0812">Transmembrane</keyword>
<protein>
    <submittedName>
        <fullName evidence="2">Uncharacterized protein</fullName>
    </submittedName>
</protein>
<gene>
    <name evidence="2" type="ORF">CYNAS_LOCUS5537</name>
</gene>
<name>A0AA36DWW4_CYLNA</name>
<comment type="caution">
    <text evidence="2">The sequence shown here is derived from an EMBL/GenBank/DDBJ whole genome shotgun (WGS) entry which is preliminary data.</text>
</comment>
<proteinExistence type="predicted"/>
<keyword evidence="3" id="KW-1185">Reference proteome</keyword>
<dbReference type="Proteomes" id="UP001176961">
    <property type="component" value="Unassembled WGS sequence"/>
</dbReference>
<accession>A0AA36DWW4</accession>
<dbReference type="AlphaFoldDB" id="A0AA36DWW4"/>
<reference evidence="2" key="1">
    <citation type="submission" date="2023-07" db="EMBL/GenBank/DDBJ databases">
        <authorList>
            <consortium name="CYATHOMIX"/>
        </authorList>
    </citation>
    <scope>NUCLEOTIDE SEQUENCE</scope>
    <source>
        <strain evidence="2">N/A</strain>
    </source>
</reference>
<dbReference type="EMBL" id="CATQJL010000112">
    <property type="protein sequence ID" value="CAJ0593554.1"/>
    <property type="molecule type" value="Genomic_DNA"/>
</dbReference>
<keyword evidence="1" id="KW-0472">Membrane</keyword>
<keyword evidence="1" id="KW-1133">Transmembrane helix</keyword>
<organism evidence="2 3">
    <name type="scientific">Cylicocyclus nassatus</name>
    <name type="common">Nematode worm</name>
    <dbReference type="NCBI Taxonomy" id="53992"/>
    <lineage>
        <taxon>Eukaryota</taxon>
        <taxon>Metazoa</taxon>
        <taxon>Ecdysozoa</taxon>
        <taxon>Nematoda</taxon>
        <taxon>Chromadorea</taxon>
        <taxon>Rhabditida</taxon>
        <taxon>Rhabditina</taxon>
        <taxon>Rhabditomorpha</taxon>
        <taxon>Strongyloidea</taxon>
        <taxon>Strongylidae</taxon>
        <taxon>Cylicocyclus</taxon>
    </lineage>
</organism>
<evidence type="ECO:0000256" key="1">
    <source>
        <dbReference type="SAM" id="Phobius"/>
    </source>
</evidence>
<sequence>MGYCNCIRNGYGFDTKLAVLEFDDNAYIASDYFSTADLFRLSGSSLFRKKKLYVGATRMRIFNLTFLLLSILVIFSAVNVAECGLGKKLKKLAKKVFKYIPGHKITYTKQF</sequence>